<dbReference type="Pfam" id="PF02687">
    <property type="entry name" value="FtsX"/>
    <property type="match status" value="1"/>
</dbReference>
<evidence type="ECO:0000256" key="1">
    <source>
        <dbReference type="ARBA" id="ARBA00004651"/>
    </source>
</evidence>
<evidence type="ECO:0000313" key="10">
    <source>
        <dbReference type="EMBL" id="SEL37312.1"/>
    </source>
</evidence>
<keyword evidence="5 7" id="KW-1133">Transmembrane helix</keyword>
<dbReference type="InterPro" id="IPR051447">
    <property type="entry name" value="Lipoprotein-release_system"/>
</dbReference>
<evidence type="ECO:0000256" key="3">
    <source>
        <dbReference type="ARBA" id="ARBA00022475"/>
    </source>
</evidence>
<keyword evidence="11" id="KW-1185">Reference proteome</keyword>
<comment type="subcellular location">
    <subcellularLocation>
        <location evidence="1">Cell membrane</location>
        <topology evidence="1">Multi-pass membrane protein</topology>
    </subcellularLocation>
</comment>
<feature type="transmembrane region" description="Helical" evidence="7">
    <location>
        <begin position="363"/>
        <end position="385"/>
    </location>
</feature>
<evidence type="ECO:0000259" key="8">
    <source>
        <dbReference type="Pfam" id="PF02687"/>
    </source>
</evidence>
<feature type="domain" description="MacB-like periplasmic core" evidence="9">
    <location>
        <begin position="16"/>
        <end position="237"/>
    </location>
</feature>
<feature type="domain" description="ABC3 transporter permease C-terminal" evidence="8">
    <location>
        <begin position="271"/>
        <end position="394"/>
    </location>
</feature>
<reference evidence="10 11" key="1">
    <citation type="submission" date="2016-10" db="EMBL/GenBank/DDBJ databases">
        <authorList>
            <person name="de Groot N.N."/>
        </authorList>
    </citation>
    <scope>NUCLEOTIDE SEQUENCE [LARGE SCALE GENOMIC DNA]</scope>
    <source>
        <strain evidence="10 11">Nv1</strain>
    </source>
</reference>
<accession>A0A1H7PNG0</accession>
<dbReference type="RefSeq" id="WP_090829100.1">
    <property type="nucleotide sequence ID" value="NZ_FOBH01000009.1"/>
</dbReference>
<dbReference type="InterPro" id="IPR003838">
    <property type="entry name" value="ABC3_permease_C"/>
</dbReference>
<evidence type="ECO:0000256" key="7">
    <source>
        <dbReference type="SAM" id="Phobius"/>
    </source>
</evidence>
<dbReference type="EMBL" id="FOBH01000009">
    <property type="protein sequence ID" value="SEL37312.1"/>
    <property type="molecule type" value="Genomic_DNA"/>
</dbReference>
<evidence type="ECO:0000256" key="6">
    <source>
        <dbReference type="ARBA" id="ARBA00023136"/>
    </source>
</evidence>
<proteinExistence type="inferred from homology"/>
<evidence type="ECO:0000256" key="4">
    <source>
        <dbReference type="ARBA" id="ARBA00022692"/>
    </source>
</evidence>
<gene>
    <name evidence="10" type="ORF">SAMN05216387_10990</name>
</gene>
<evidence type="ECO:0000259" key="9">
    <source>
        <dbReference type="Pfam" id="PF12704"/>
    </source>
</evidence>
<sequence>MLKLALRSVFRQKSHTAMTLAAIMGGVAGLILAGGWVNNMFLTLSEALIHSQSGHLQVYKAGYFAAGSRAPEKYLIAFPSAVKQRVAADGGVANVMARLNFSGLLNNGRSDLPIIGEGVEPGQETLLGSSVSITAGRQLADGDAFGIMLGYGVAQGLKLKPGDYVTLLVNTLDGALNSMDLQVIGVFKSFSSDYDARAVKIPLAATQELLGTQDVNALVVSLKKTDDTDRVAARLKEQLGASSLEVKTWVELNDFYEKAVELYKRQFGFLQLIILIMVVLSVANSVNMTVFERVGEFGTMMALGNRSSQVFRQILIENMLLGVIGSSLGLGLGVALALVISAMGIPMPPLPNSNLGYTAQIQIIPSELLISCAIGTGATILAAVLPARHISRMPVVEALRQNF</sequence>
<feature type="transmembrane region" description="Helical" evidence="7">
    <location>
        <begin position="269"/>
        <end position="291"/>
    </location>
</feature>
<keyword evidence="3" id="KW-1003">Cell membrane</keyword>
<dbReference type="Pfam" id="PF12704">
    <property type="entry name" value="MacB_PCD"/>
    <property type="match status" value="1"/>
</dbReference>
<dbReference type="Proteomes" id="UP000198620">
    <property type="component" value="Unassembled WGS sequence"/>
</dbReference>
<feature type="transmembrane region" description="Helical" evidence="7">
    <location>
        <begin position="20"/>
        <end position="37"/>
    </location>
</feature>
<evidence type="ECO:0000313" key="11">
    <source>
        <dbReference type="Proteomes" id="UP000198620"/>
    </source>
</evidence>
<dbReference type="GO" id="GO:0044874">
    <property type="term" value="P:lipoprotein localization to outer membrane"/>
    <property type="evidence" value="ECO:0007669"/>
    <property type="project" value="TreeGrafter"/>
</dbReference>
<name>A0A1H7PNG0_9PROT</name>
<dbReference type="PANTHER" id="PTHR30489">
    <property type="entry name" value="LIPOPROTEIN-RELEASING SYSTEM TRANSMEMBRANE PROTEIN LOLE"/>
    <property type="match status" value="1"/>
</dbReference>
<keyword evidence="4 7" id="KW-0812">Transmembrane</keyword>
<dbReference type="InterPro" id="IPR025857">
    <property type="entry name" value="MacB_PCD"/>
</dbReference>
<protein>
    <submittedName>
        <fullName evidence="10">Putative ABC transport system permease protein</fullName>
    </submittedName>
</protein>
<dbReference type="GO" id="GO:0098797">
    <property type="term" value="C:plasma membrane protein complex"/>
    <property type="evidence" value="ECO:0007669"/>
    <property type="project" value="TreeGrafter"/>
</dbReference>
<dbReference type="AlphaFoldDB" id="A0A1H7PNG0"/>
<keyword evidence="6 7" id="KW-0472">Membrane</keyword>
<comment type="similarity">
    <text evidence="2">Belongs to the ABC-4 integral membrane protein family. LolC/E subfamily.</text>
</comment>
<feature type="transmembrane region" description="Helical" evidence="7">
    <location>
        <begin position="319"/>
        <end position="343"/>
    </location>
</feature>
<dbReference type="PANTHER" id="PTHR30489:SF0">
    <property type="entry name" value="LIPOPROTEIN-RELEASING SYSTEM TRANSMEMBRANE PROTEIN LOLE"/>
    <property type="match status" value="1"/>
</dbReference>
<organism evidence="10 11">
    <name type="scientific">Nitrosovibrio tenuis</name>
    <dbReference type="NCBI Taxonomy" id="1233"/>
    <lineage>
        <taxon>Bacteria</taxon>
        <taxon>Pseudomonadati</taxon>
        <taxon>Pseudomonadota</taxon>
        <taxon>Betaproteobacteria</taxon>
        <taxon>Nitrosomonadales</taxon>
        <taxon>Nitrosomonadaceae</taxon>
        <taxon>Nitrosovibrio</taxon>
    </lineage>
</organism>
<evidence type="ECO:0000256" key="5">
    <source>
        <dbReference type="ARBA" id="ARBA00022989"/>
    </source>
</evidence>
<dbReference type="STRING" id="1233.SAMN05216387_10990"/>
<dbReference type="OrthoDB" id="9770036at2"/>
<evidence type="ECO:0000256" key="2">
    <source>
        <dbReference type="ARBA" id="ARBA00005236"/>
    </source>
</evidence>